<keyword evidence="2" id="KW-1185">Reference proteome</keyword>
<name>A0ABW4AMD0_9ACTN</name>
<sequence length="87" mass="9352">MPGKTESNRFESAASISEMAAIDAAADNADLPSGFYTLICDSSVMEHLPKTSQPKYPKCEHGYSRKHWKLVSNVSDPHGGPDGTVDA</sequence>
<reference evidence="2" key="1">
    <citation type="journal article" date="2019" name="Int. J. Syst. Evol. Microbiol.">
        <title>The Global Catalogue of Microorganisms (GCM) 10K type strain sequencing project: providing services to taxonomists for standard genome sequencing and annotation.</title>
        <authorList>
            <consortium name="The Broad Institute Genomics Platform"/>
            <consortium name="The Broad Institute Genome Sequencing Center for Infectious Disease"/>
            <person name="Wu L."/>
            <person name="Ma J."/>
        </authorList>
    </citation>
    <scope>NUCLEOTIDE SEQUENCE [LARGE SCALE GENOMIC DNA]</scope>
    <source>
        <strain evidence="2">CCM 7526</strain>
    </source>
</reference>
<evidence type="ECO:0000313" key="2">
    <source>
        <dbReference type="Proteomes" id="UP001597183"/>
    </source>
</evidence>
<accession>A0ABW4AMD0</accession>
<proteinExistence type="predicted"/>
<dbReference type="EMBL" id="JBHTMK010000054">
    <property type="protein sequence ID" value="MFD1372054.1"/>
    <property type="molecule type" value="Genomic_DNA"/>
</dbReference>
<protein>
    <submittedName>
        <fullName evidence="1">Uncharacterized protein</fullName>
    </submittedName>
</protein>
<dbReference type="RefSeq" id="WP_317795839.1">
    <property type="nucleotide sequence ID" value="NZ_AP028461.1"/>
</dbReference>
<organism evidence="1 2">
    <name type="scientific">Actinoplanes sichuanensis</name>
    <dbReference type="NCBI Taxonomy" id="512349"/>
    <lineage>
        <taxon>Bacteria</taxon>
        <taxon>Bacillati</taxon>
        <taxon>Actinomycetota</taxon>
        <taxon>Actinomycetes</taxon>
        <taxon>Micromonosporales</taxon>
        <taxon>Micromonosporaceae</taxon>
        <taxon>Actinoplanes</taxon>
    </lineage>
</organism>
<evidence type="ECO:0000313" key="1">
    <source>
        <dbReference type="EMBL" id="MFD1372054.1"/>
    </source>
</evidence>
<dbReference type="Proteomes" id="UP001597183">
    <property type="component" value="Unassembled WGS sequence"/>
</dbReference>
<gene>
    <name evidence="1" type="ORF">ACFQ5G_42595</name>
</gene>
<comment type="caution">
    <text evidence="1">The sequence shown here is derived from an EMBL/GenBank/DDBJ whole genome shotgun (WGS) entry which is preliminary data.</text>
</comment>